<reference evidence="2 3" key="1">
    <citation type="submission" date="2022-10" db="EMBL/GenBank/DDBJ databases">
        <title>Chitinophaga nivalis PC15 sp. nov., isolated from Pyeongchang county, South Korea.</title>
        <authorList>
            <person name="Trinh H.N."/>
        </authorList>
    </citation>
    <scope>NUCLEOTIDE SEQUENCE [LARGE SCALE GENOMIC DNA]</scope>
    <source>
        <strain evidence="2 3">PC14</strain>
    </source>
</reference>
<keyword evidence="3" id="KW-1185">Reference proteome</keyword>
<dbReference type="InterPro" id="IPR034660">
    <property type="entry name" value="DinB/YfiT-like"/>
</dbReference>
<organism evidence="2 3">
    <name type="scientific">Chitinophaga nivalis</name>
    <dbReference type="NCBI Taxonomy" id="2991709"/>
    <lineage>
        <taxon>Bacteria</taxon>
        <taxon>Pseudomonadati</taxon>
        <taxon>Bacteroidota</taxon>
        <taxon>Chitinophagia</taxon>
        <taxon>Chitinophagales</taxon>
        <taxon>Chitinophagaceae</taxon>
        <taxon>Chitinophaga</taxon>
    </lineage>
</organism>
<accession>A0ABT3IQB8</accession>
<sequence>MEIRQVADRLNDLCNTIPALIRQEDATAFAQRPAPSKWSKKEILGHLIDSATNNHRRFVSAVIENEPVIAYDGDQWVAAQQYQQLDLEQLLQFWESYNRHLAAIIVHIPATALQRPCKVNAHTSLTIHFLITDYLVHLEHHLRQLVAY</sequence>
<evidence type="ECO:0000259" key="1">
    <source>
        <dbReference type="Pfam" id="PF12867"/>
    </source>
</evidence>
<protein>
    <submittedName>
        <fullName evidence="2">DinB family protein</fullName>
    </submittedName>
</protein>
<comment type="caution">
    <text evidence="2">The sequence shown here is derived from an EMBL/GenBank/DDBJ whole genome shotgun (WGS) entry which is preliminary data.</text>
</comment>
<evidence type="ECO:0000313" key="3">
    <source>
        <dbReference type="Proteomes" id="UP001207742"/>
    </source>
</evidence>
<feature type="domain" description="DinB-like" evidence="1">
    <location>
        <begin position="25"/>
        <end position="145"/>
    </location>
</feature>
<dbReference type="InterPro" id="IPR024775">
    <property type="entry name" value="DinB-like"/>
</dbReference>
<dbReference type="EMBL" id="JAPDNS010000002">
    <property type="protein sequence ID" value="MCW3486153.1"/>
    <property type="molecule type" value="Genomic_DNA"/>
</dbReference>
<dbReference type="Pfam" id="PF12867">
    <property type="entry name" value="DinB_2"/>
    <property type="match status" value="1"/>
</dbReference>
<dbReference type="Proteomes" id="UP001207742">
    <property type="component" value="Unassembled WGS sequence"/>
</dbReference>
<dbReference type="Gene3D" id="1.20.120.450">
    <property type="entry name" value="dinb family like domain"/>
    <property type="match status" value="1"/>
</dbReference>
<name>A0ABT3IQB8_9BACT</name>
<evidence type="ECO:0000313" key="2">
    <source>
        <dbReference type="EMBL" id="MCW3486153.1"/>
    </source>
</evidence>
<dbReference type="SUPFAM" id="SSF109854">
    <property type="entry name" value="DinB/YfiT-like putative metalloenzymes"/>
    <property type="match status" value="1"/>
</dbReference>
<proteinExistence type="predicted"/>
<gene>
    <name evidence="2" type="ORF">OL497_19785</name>
</gene>
<dbReference type="RefSeq" id="WP_264732968.1">
    <property type="nucleotide sequence ID" value="NZ_JAPDNR010000001.1"/>
</dbReference>